<keyword evidence="6" id="KW-0539">Nucleus</keyword>
<reference evidence="10" key="2">
    <citation type="submission" date="2025-08" db="UniProtKB">
        <authorList>
            <consortium name="Ensembl"/>
        </authorList>
    </citation>
    <scope>IDENTIFICATION</scope>
</reference>
<comment type="similarity">
    <text evidence="1">Belongs to the bZIP family. CNC subfamily.</text>
</comment>
<gene>
    <name evidence="10" type="primary">nfe2</name>
</gene>
<dbReference type="SMART" id="SM00338">
    <property type="entry name" value="BRLZ"/>
    <property type="match status" value="1"/>
</dbReference>
<dbReference type="Gene3D" id="1.10.880.10">
    <property type="entry name" value="Transcription factor, Skn-1-like, DNA-binding domain"/>
    <property type="match status" value="1"/>
</dbReference>
<evidence type="ECO:0000256" key="3">
    <source>
        <dbReference type="ARBA" id="ARBA00023125"/>
    </source>
</evidence>
<evidence type="ECO:0000256" key="7">
    <source>
        <dbReference type="SAM" id="Coils"/>
    </source>
</evidence>
<dbReference type="InterPro" id="IPR008917">
    <property type="entry name" value="TF_DNA-bd_sf"/>
</dbReference>
<dbReference type="Pfam" id="PF03131">
    <property type="entry name" value="bZIP_Maf"/>
    <property type="match status" value="1"/>
</dbReference>
<dbReference type="RefSeq" id="XP_028309271.1">
    <property type="nucleotide sequence ID" value="XM_028453470.1"/>
</dbReference>
<dbReference type="PANTHER" id="PTHR24411:SF26">
    <property type="entry name" value="TRANSCRIPTION FACTOR NF-E2 45 KDA SUBUNIT"/>
    <property type="match status" value="1"/>
</dbReference>
<name>A0A8C5DCC3_GOUWI</name>
<dbReference type="InterPro" id="IPR046347">
    <property type="entry name" value="bZIP_sf"/>
</dbReference>
<dbReference type="GO" id="GO:0000978">
    <property type="term" value="F:RNA polymerase II cis-regulatory region sequence-specific DNA binding"/>
    <property type="evidence" value="ECO:0007669"/>
    <property type="project" value="InterPro"/>
</dbReference>
<keyword evidence="5" id="KW-0804">Transcription</keyword>
<organism evidence="10 11">
    <name type="scientific">Gouania willdenowi</name>
    <name type="common">Blunt-snouted clingfish</name>
    <name type="synonym">Lepadogaster willdenowi</name>
    <dbReference type="NCBI Taxonomy" id="441366"/>
    <lineage>
        <taxon>Eukaryota</taxon>
        <taxon>Metazoa</taxon>
        <taxon>Chordata</taxon>
        <taxon>Craniata</taxon>
        <taxon>Vertebrata</taxon>
        <taxon>Euteleostomi</taxon>
        <taxon>Actinopterygii</taxon>
        <taxon>Neopterygii</taxon>
        <taxon>Teleostei</taxon>
        <taxon>Neoteleostei</taxon>
        <taxon>Acanthomorphata</taxon>
        <taxon>Ovalentaria</taxon>
        <taxon>Blenniimorphae</taxon>
        <taxon>Blenniiformes</taxon>
        <taxon>Gobiesocoidei</taxon>
        <taxon>Gobiesocidae</taxon>
        <taxon>Gobiesocinae</taxon>
        <taxon>Gouania</taxon>
    </lineage>
</organism>
<dbReference type="SUPFAM" id="SSF47454">
    <property type="entry name" value="A DNA-binding domain in eukaryotic transcription factors"/>
    <property type="match status" value="1"/>
</dbReference>
<evidence type="ECO:0000313" key="11">
    <source>
        <dbReference type="Proteomes" id="UP000694680"/>
    </source>
</evidence>
<dbReference type="GO" id="GO:0005634">
    <property type="term" value="C:nucleus"/>
    <property type="evidence" value="ECO:0007669"/>
    <property type="project" value="TreeGrafter"/>
</dbReference>
<protein>
    <recommendedName>
        <fullName evidence="9">BZIP domain-containing protein</fullName>
    </recommendedName>
</protein>
<evidence type="ECO:0000259" key="9">
    <source>
        <dbReference type="PROSITE" id="PS50217"/>
    </source>
</evidence>
<accession>A0A8C5DCC3</accession>
<proteinExistence type="inferred from homology"/>
<dbReference type="PROSITE" id="PS50217">
    <property type="entry name" value="BZIP"/>
    <property type="match status" value="1"/>
</dbReference>
<feature type="region of interest" description="Disordered" evidence="8">
    <location>
        <begin position="186"/>
        <end position="216"/>
    </location>
</feature>
<feature type="domain" description="BZIP" evidence="9">
    <location>
        <begin position="374"/>
        <end position="437"/>
    </location>
</feature>
<keyword evidence="2" id="KW-0805">Transcription regulation</keyword>
<feature type="coiled-coil region" evidence="7">
    <location>
        <begin position="392"/>
        <end position="426"/>
    </location>
</feature>
<evidence type="ECO:0000256" key="1">
    <source>
        <dbReference type="ARBA" id="ARBA00008157"/>
    </source>
</evidence>
<sequence>MCSTANFVLPLRRTCEAVAAPGRLCGGVSMTTMLPGLRSHGAPQDTDMDVAWQELMAITELQEFEATSGGSYETAQYQTMEPMAPVGEYGTASSLPHRPPASCELSSANIYGGSYSEGVSTNNKDLMYGHTEPQHVQKMLHTSSHSQPTVMALRDYMDMSDATQEHRRANICLSQVVDRNLRWTTQGLTGKPGHTDDIESDSGLSLDSNPPLASPDNPACGALNYQSRDISLAYSDGEPDSVISKTREVHTLYPIGCQSQTTEYLQTGPHLPCVSSQPGVSHFQGHTPRPCSVTTQSQTSALCNMYSEAAMTSRQKIPLKQQQSISTTASLSRDERRALALKIPFPMEKIVNLPVDDFNELLTQYTLTDTQMALVRDIRRRGKNKVAAQNCRKRKLESIIHLERELNQLKAQRENLVQERLEFQHSLTFIKCCLADLYAEVFTQLRDENGQSYSMDEHFLQQTPDGQFYLVPHTMQ</sequence>
<dbReference type="PANTHER" id="PTHR24411">
    <property type="entry name" value="NUCLEAR FACTOR ERYTHROID 2-RELATED FACTOR"/>
    <property type="match status" value="1"/>
</dbReference>
<dbReference type="GO" id="GO:0000981">
    <property type="term" value="F:DNA-binding transcription factor activity, RNA polymerase II-specific"/>
    <property type="evidence" value="ECO:0007669"/>
    <property type="project" value="TreeGrafter"/>
</dbReference>
<dbReference type="AlphaFoldDB" id="A0A8C5DCC3"/>
<keyword evidence="7" id="KW-0175">Coiled coil</keyword>
<dbReference type="FunFam" id="1.10.880.10:FF:000004">
    <property type="entry name" value="Nuclear factor, erythroid 2"/>
    <property type="match status" value="1"/>
</dbReference>
<evidence type="ECO:0000256" key="8">
    <source>
        <dbReference type="SAM" id="MobiDB-lite"/>
    </source>
</evidence>
<dbReference type="GeneID" id="114467293"/>
<dbReference type="InterPro" id="IPR004826">
    <property type="entry name" value="bZIP_Maf"/>
</dbReference>
<evidence type="ECO:0000256" key="5">
    <source>
        <dbReference type="ARBA" id="ARBA00023163"/>
    </source>
</evidence>
<dbReference type="Proteomes" id="UP000694680">
    <property type="component" value="Chromosome 7"/>
</dbReference>
<dbReference type="InterPro" id="IPR047167">
    <property type="entry name" value="NFE2-like"/>
</dbReference>
<dbReference type="CTD" id="4778"/>
<dbReference type="Ensembl" id="ENSGWIT00000005187.1">
    <property type="protein sequence ID" value="ENSGWIP00000004845.1"/>
    <property type="gene ID" value="ENSGWIG00000002570.1"/>
</dbReference>
<dbReference type="CDD" id="cd14720">
    <property type="entry name" value="bZIP_NFE2-like"/>
    <property type="match status" value="1"/>
</dbReference>
<evidence type="ECO:0000256" key="6">
    <source>
        <dbReference type="ARBA" id="ARBA00023242"/>
    </source>
</evidence>
<reference evidence="10" key="1">
    <citation type="submission" date="2020-06" db="EMBL/GenBank/DDBJ databases">
        <authorList>
            <consortium name="Wellcome Sanger Institute Data Sharing"/>
        </authorList>
    </citation>
    <scope>NUCLEOTIDE SEQUENCE [LARGE SCALE GENOMIC DNA]</scope>
</reference>
<dbReference type="InterPro" id="IPR004827">
    <property type="entry name" value="bZIP"/>
</dbReference>
<evidence type="ECO:0000256" key="4">
    <source>
        <dbReference type="ARBA" id="ARBA00023159"/>
    </source>
</evidence>
<dbReference type="PROSITE" id="PS00036">
    <property type="entry name" value="BZIP_BASIC"/>
    <property type="match status" value="1"/>
</dbReference>
<keyword evidence="3" id="KW-0238">DNA-binding</keyword>
<keyword evidence="11" id="KW-1185">Reference proteome</keyword>
<evidence type="ECO:0000313" key="10">
    <source>
        <dbReference type="Ensembl" id="ENSGWIP00000004845.1"/>
    </source>
</evidence>
<dbReference type="SUPFAM" id="SSF57959">
    <property type="entry name" value="Leucine zipper domain"/>
    <property type="match status" value="1"/>
</dbReference>
<keyword evidence="4" id="KW-0010">Activator</keyword>
<reference evidence="10" key="3">
    <citation type="submission" date="2025-09" db="UniProtKB">
        <authorList>
            <consortium name="Ensembl"/>
        </authorList>
    </citation>
    <scope>IDENTIFICATION</scope>
</reference>
<dbReference type="OrthoDB" id="7458135at2759"/>
<evidence type="ECO:0000256" key="2">
    <source>
        <dbReference type="ARBA" id="ARBA00023015"/>
    </source>
</evidence>